<comment type="catalytic activity">
    <reaction evidence="1">
        <text>Hydrolysis of terminal non-reducing beta-D-galactose residues in beta-D-galactosides.</text>
        <dbReference type="EC" id="3.2.1.23"/>
    </reaction>
</comment>
<accession>A0A0D8J9R7</accession>
<dbReference type="EC" id="3.2.1.23" evidence="4"/>
<dbReference type="STRING" id="1544798.LH29_14830"/>
<dbReference type="Pfam" id="PF02929">
    <property type="entry name" value="Bgal_small_N"/>
    <property type="match status" value="1"/>
</dbReference>
<evidence type="ECO:0000256" key="6">
    <source>
        <dbReference type="ARBA" id="ARBA00022837"/>
    </source>
</evidence>
<dbReference type="InterPro" id="IPR050347">
    <property type="entry name" value="Bact_Beta-galactosidase"/>
</dbReference>
<dbReference type="InterPro" id="IPR004199">
    <property type="entry name" value="B-gal_small/dom_5"/>
</dbReference>
<comment type="subunit">
    <text evidence="3">Monomer.</text>
</comment>
<dbReference type="PANTHER" id="PTHR46323:SF2">
    <property type="entry name" value="BETA-GALACTOSIDASE"/>
    <property type="match status" value="1"/>
</dbReference>
<evidence type="ECO:0000313" key="9">
    <source>
        <dbReference type="EMBL" id="KJF43489.1"/>
    </source>
</evidence>
<gene>
    <name evidence="9" type="ORF">LH29_14830</name>
</gene>
<evidence type="ECO:0000313" key="10">
    <source>
        <dbReference type="Proteomes" id="UP000032544"/>
    </source>
</evidence>
<dbReference type="EMBL" id="JRHC01000003">
    <property type="protein sequence ID" value="KJF43489.1"/>
    <property type="molecule type" value="Genomic_DNA"/>
</dbReference>
<dbReference type="GO" id="GO:0005990">
    <property type="term" value="P:lactose catabolic process"/>
    <property type="evidence" value="ECO:0007669"/>
    <property type="project" value="TreeGrafter"/>
</dbReference>
<keyword evidence="6" id="KW-0106">Calcium</keyword>
<dbReference type="Gene3D" id="2.70.98.10">
    <property type="match status" value="1"/>
</dbReference>
<dbReference type="GO" id="GO:0009341">
    <property type="term" value="C:beta-galactosidase complex"/>
    <property type="evidence" value="ECO:0007669"/>
    <property type="project" value="InterPro"/>
</dbReference>
<organism evidence="9 10">
    <name type="scientific">Draconibacterium sediminis</name>
    <dbReference type="NCBI Taxonomy" id="1544798"/>
    <lineage>
        <taxon>Bacteria</taxon>
        <taxon>Pseudomonadati</taxon>
        <taxon>Bacteroidota</taxon>
        <taxon>Bacteroidia</taxon>
        <taxon>Marinilabiliales</taxon>
        <taxon>Prolixibacteraceae</taxon>
        <taxon>Draconibacterium</taxon>
    </lineage>
</organism>
<protein>
    <recommendedName>
        <fullName evidence="4">beta-galactosidase</fullName>
        <ecNumber evidence="4">3.2.1.23</ecNumber>
    </recommendedName>
</protein>
<comment type="cofactor">
    <cofactor evidence="2">
        <name>Ca(2+)</name>
        <dbReference type="ChEBI" id="CHEBI:29108"/>
    </cofactor>
</comment>
<dbReference type="InterPro" id="IPR011013">
    <property type="entry name" value="Gal_mutarotase_sf_dom"/>
</dbReference>
<evidence type="ECO:0000256" key="4">
    <source>
        <dbReference type="ARBA" id="ARBA00012756"/>
    </source>
</evidence>
<reference evidence="9 10" key="1">
    <citation type="submission" date="2014-09" db="EMBL/GenBank/DDBJ databases">
        <title>Draft Genome Sequence of Draconibacterium sp. JN14CK-3.</title>
        <authorList>
            <person name="Dong C."/>
            <person name="Lai Q."/>
            <person name="Shao Z."/>
        </authorList>
    </citation>
    <scope>NUCLEOTIDE SEQUENCE [LARGE SCALE GENOMIC DNA]</scope>
    <source>
        <strain evidence="9 10">JN14CK-3</strain>
    </source>
</reference>
<evidence type="ECO:0000256" key="7">
    <source>
        <dbReference type="ARBA" id="ARBA00023295"/>
    </source>
</evidence>
<dbReference type="InterPro" id="IPR014718">
    <property type="entry name" value="GH-type_carb-bd"/>
</dbReference>
<evidence type="ECO:0000256" key="5">
    <source>
        <dbReference type="ARBA" id="ARBA00022801"/>
    </source>
</evidence>
<sequence length="93" mass="10756">MRWFALSNLEKGSLKVTGLQALCFRAWPYTEEDLEKAQHPYELPHRDFINLNIDLNIHGVGGNDAWGARTMDKYTIDGNQAYKYGFILEYDAE</sequence>
<evidence type="ECO:0000256" key="1">
    <source>
        <dbReference type="ARBA" id="ARBA00001412"/>
    </source>
</evidence>
<keyword evidence="10" id="KW-1185">Reference proteome</keyword>
<name>A0A0D8J9R7_9BACT</name>
<dbReference type="AlphaFoldDB" id="A0A0D8J9R7"/>
<evidence type="ECO:0000256" key="3">
    <source>
        <dbReference type="ARBA" id="ARBA00011245"/>
    </source>
</evidence>
<dbReference type="PATRIC" id="fig|1544798.3.peg.3130"/>
<proteinExistence type="predicted"/>
<keyword evidence="5" id="KW-0378">Hydrolase</keyword>
<evidence type="ECO:0000259" key="8">
    <source>
        <dbReference type="Pfam" id="PF02929"/>
    </source>
</evidence>
<feature type="domain" description="Beta galactosidase small chain/" evidence="8">
    <location>
        <begin position="1"/>
        <end position="88"/>
    </location>
</feature>
<dbReference type="SUPFAM" id="SSF74650">
    <property type="entry name" value="Galactose mutarotase-like"/>
    <property type="match status" value="1"/>
</dbReference>
<dbReference type="PANTHER" id="PTHR46323">
    <property type="entry name" value="BETA-GALACTOSIDASE"/>
    <property type="match status" value="1"/>
</dbReference>
<comment type="caution">
    <text evidence="9">The sequence shown here is derived from an EMBL/GenBank/DDBJ whole genome shotgun (WGS) entry which is preliminary data.</text>
</comment>
<dbReference type="GO" id="GO:0030246">
    <property type="term" value="F:carbohydrate binding"/>
    <property type="evidence" value="ECO:0007669"/>
    <property type="project" value="InterPro"/>
</dbReference>
<keyword evidence="7" id="KW-0326">Glycosidase</keyword>
<dbReference type="Proteomes" id="UP000032544">
    <property type="component" value="Unassembled WGS sequence"/>
</dbReference>
<dbReference type="GO" id="GO:0004565">
    <property type="term" value="F:beta-galactosidase activity"/>
    <property type="evidence" value="ECO:0007669"/>
    <property type="project" value="UniProtKB-EC"/>
</dbReference>
<evidence type="ECO:0000256" key="2">
    <source>
        <dbReference type="ARBA" id="ARBA00001913"/>
    </source>
</evidence>